<dbReference type="Gene3D" id="3.50.50.60">
    <property type="entry name" value="FAD/NAD(P)-binding domain"/>
    <property type="match status" value="2"/>
</dbReference>
<evidence type="ECO:0000256" key="4">
    <source>
        <dbReference type="ARBA" id="ARBA00022630"/>
    </source>
</evidence>
<accession>A0A4Y8RU06</accession>
<protein>
    <submittedName>
        <fullName evidence="9">UbiH/UbiF family hydroxylase</fullName>
    </submittedName>
</protein>
<dbReference type="GO" id="GO:0071949">
    <property type="term" value="F:FAD binding"/>
    <property type="evidence" value="ECO:0007669"/>
    <property type="project" value="InterPro"/>
</dbReference>
<keyword evidence="4" id="KW-0285">Flavoprotein</keyword>
<keyword evidence="10" id="KW-1185">Reference proteome</keyword>
<evidence type="ECO:0000256" key="7">
    <source>
        <dbReference type="ARBA" id="ARBA00023033"/>
    </source>
</evidence>
<dbReference type="SUPFAM" id="SSF51905">
    <property type="entry name" value="FAD/NAD(P)-binding domain"/>
    <property type="match status" value="1"/>
</dbReference>
<evidence type="ECO:0000256" key="5">
    <source>
        <dbReference type="ARBA" id="ARBA00022827"/>
    </source>
</evidence>
<evidence type="ECO:0000313" key="10">
    <source>
        <dbReference type="Proteomes" id="UP000298179"/>
    </source>
</evidence>
<dbReference type="GO" id="GO:0016705">
    <property type="term" value="F:oxidoreductase activity, acting on paired donors, with incorporation or reduction of molecular oxygen"/>
    <property type="evidence" value="ECO:0007669"/>
    <property type="project" value="InterPro"/>
</dbReference>
<comment type="cofactor">
    <cofactor evidence="1">
        <name>FAD</name>
        <dbReference type="ChEBI" id="CHEBI:57692"/>
    </cofactor>
</comment>
<evidence type="ECO:0000256" key="1">
    <source>
        <dbReference type="ARBA" id="ARBA00001974"/>
    </source>
</evidence>
<dbReference type="RefSeq" id="WP_134759757.1">
    <property type="nucleotide sequence ID" value="NZ_SOZD01000001.1"/>
</dbReference>
<dbReference type="InterPro" id="IPR036188">
    <property type="entry name" value="FAD/NAD-bd_sf"/>
</dbReference>
<dbReference type="InterPro" id="IPR002938">
    <property type="entry name" value="FAD-bd"/>
</dbReference>
<dbReference type="GO" id="GO:0004497">
    <property type="term" value="F:monooxygenase activity"/>
    <property type="evidence" value="ECO:0007669"/>
    <property type="project" value="UniProtKB-KW"/>
</dbReference>
<evidence type="ECO:0000313" key="9">
    <source>
        <dbReference type="EMBL" id="TFF27287.1"/>
    </source>
</evidence>
<dbReference type="NCBIfam" id="NF005691">
    <property type="entry name" value="PRK07494.1"/>
    <property type="match status" value="1"/>
</dbReference>
<dbReference type="Pfam" id="PF01494">
    <property type="entry name" value="FAD_binding_3"/>
    <property type="match status" value="1"/>
</dbReference>
<dbReference type="NCBIfam" id="TIGR01988">
    <property type="entry name" value="Ubi-OHases"/>
    <property type="match status" value="1"/>
</dbReference>
<gene>
    <name evidence="9" type="ORF">E3C22_02110</name>
</gene>
<keyword evidence="6" id="KW-0560">Oxidoreductase</keyword>
<keyword evidence="7" id="KW-0503">Monooxygenase</keyword>
<dbReference type="InterPro" id="IPR051205">
    <property type="entry name" value="UbiH/COQ6_monooxygenase"/>
</dbReference>
<evidence type="ECO:0000256" key="3">
    <source>
        <dbReference type="ARBA" id="ARBA00005349"/>
    </source>
</evidence>
<dbReference type="PANTHER" id="PTHR43876:SF7">
    <property type="entry name" value="UBIQUINONE BIOSYNTHESIS MONOOXYGENASE COQ6, MITOCHONDRIAL"/>
    <property type="match status" value="1"/>
</dbReference>
<comment type="caution">
    <text evidence="9">The sequence shown here is derived from an EMBL/GenBank/DDBJ whole genome shotgun (WGS) entry which is preliminary data.</text>
</comment>
<comment type="pathway">
    <text evidence="2">Cofactor biosynthesis; ubiquinone biosynthesis.</text>
</comment>
<evidence type="ECO:0000259" key="8">
    <source>
        <dbReference type="Pfam" id="PF01494"/>
    </source>
</evidence>
<organism evidence="9 10">
    <name type="scientific">Jiella endophytica</name>
    <dbReference type="NCBI Taxonomy" id="2558362"/>
    <lineage>
        <taxon>Bacteria</taxon>
        <taxon>Pseudomonadati</taxon>
        <taxon>Pseudomonadota</taxon>
        <taxon>Alphaproteobacteria</taxon>
        <taxon>Hyphomicrobiales</taxon>
        <taxon>Aurantimonadaceae</taxon>
        <taxon>Jiella</taxon>
    </lineage>
</organism>
<dbReference type="AlphaFoldDB" id="A0A4Y8RU06"/>
<dbReference type="UniPathway" id="UPA00232"/>
<evidence type="ECO:0000256" key="6">
    <source>
        <dbReference type="ARBA" id="ARBA00023002"/>
    </source>
</evidence>
<dbReference type="PRINTS" id="PR00420">
    <property type="entry name" value="RNGMNOXGNASE"/>
</dbReference>
<reference evidence="9 10" key="1">
    <citation type="submission" date="2019-03" db="EMBL/GenBank/DDBJ databases">
        <title>Jiella endophytica sp. nov., a novel endophytic bacterium isolated from root of Ficus microcarpa Linn. f.</title>
        <authorList>
            <person name="Tuo L."/>
        </authorList>
    </citation>
    <scope>NUCLEOTIDE SEQUENCE [LARGE SCALE GENOMIC DNA]</scope>
    <source>
        <strain evidence="9 10">CBS5Q-3</strain>
    </source>
</reference>
<dbReference type="GO" id="GO:0006744">
    <property type="term" value="P:ubiquinone biosynthetic process"/>
    <property type="evidence" value="ECO:0007669"/>
    <property type="project" value="UniProtKB-UniPathway"/>
</dbReference>
<dbReference type="PANTHER" id="PTHR43876">
    <property type="entry name" value="UBIQUINONE BIOSYNTHESIS MONOOXYGENASE COQ6, MITOCHONDRIAL"/>
    <property type="match status" value="1"/>
</dbReference>
<proteinExistence type="inferred from homology"/>
<dbReference type="EMBL" id="SOZD01000001">
    <property type="protein sequence ID" value="TFF27287.1"/>
    <property type="molecule type" value="Genomic_DNA"/>
</dbReference>
<sequence length="415" mass="44120">MQRRQIIVVGGGLAGTATALGLASAGFDTLLAAPPAPEDKRSSAILGRSLAFLADLGVLDALGEARAPLAVMRIVDDLGRLFRAPTVEFRASEIGLTAFGINTLNADLATALQACTAKRENLEILPLAATGLTQSDDRAIVSFADGSEMGADLVVAADGRRSAMREAAGIGARQWSYPQTAIVLNFEHTRDHGAVSTEFHTRTGPFTQVPLPGRRSSLVWVEDPKLAELYVELKPEKLASTIADKLHWILGEVTVDGPVARYPLGGSRVERLTGTRLALVGEAAHAFPPIGAQGLNLGLRDAEALVRLAEESRDDPGSRLMLSRYEAGRRGDVVSRTAGVDILNRSLLMDFLPSQIARSGTMAAMGLVGPLRQFAMREGLVPGAGIAGLPRSVKKWMGGHEAARDPVEDERHGRH</sequence>
<dbReference type="OrthoDB" id="9796623at2"/>
<feature type="domain" description="FAD-binding" evidence="8">
    <location>
        <begin position="5"/>
        <end position="330"/>
    </location>
</feature>
<name>A0A4Y8RU06_9HYPH</name>
<keyword evidence="5" id="KW-0274">FAD</keyword>
<dbReference type="InterPro" id="IPR010971">
    <property type="entry name" value="UbiH/COQ6"/>
</dbReference>
<evidence type="ECO:0000256" key="2">
    <source>
        <dbReference type="ARBA" id="ARBA00004749"/>
    </source>
</evidence>
<dbReference type="Proteomes" id="UP000298179">
    <property type="component" value="Unassembled WGS sequence"/>
</dbReference>
<comment type="similarity">
    <text evidence="3">Belongs to the UbiH/COQ6 family.</text>
</comment>